<organism evidence="3 4">
    <name type="scientific">Tritrichomonas musculus</name>
    <dbReference type="NCBI Taxonomy" id="1915356"/>
    <lineage>
        <taxon>Eukaryota</taxon>
        <taxon>Metamonada</taxon>
        <taxon>Parabasalia</taxon>
        <taxon>Tritrichomonadida</taxon>
        <taxon>Tritrichomonadidae</taxon>
        <taxon>Tritrichomonas</taxon>
    </lineage>
</organism>
<proteinExistence type="predicted"/>
<evidence type="ECO:0000256" key="1">
    <source>
        <dbReference type="SAM" id="MobiDB-lite"/>
    </source>
</evidence>
<feature type="transmembrane region" description="Helical" evidence="2">
    <location>
        <begin position="271"/>
        <end position="293"/>
    </location>
</feature>
<feature type="compositionally biased region" description="Basic and acidic residues" evidence="1">
    <location>
        <begin position="168"/>
        <end position="188"/>
    </location>
</feature>
<gene>
    <name evidence="3" type="ORF">M9Y10_038980</name>
</gene>
<feature type="compositionally biased region" description="Basic residues" evidence="1">
    <location>
        <begin position="242"/>
        <end position="258"/>
    </location>
</feature>
<feature type="region of interest" description="Disordered" evidence="1">
    <location>
        <begin position="103"/>
        <end position="122"/>
    </location>
</feature>
<feature type="transmembrane region" description="Helical" evidence="2">
    <location>
        <begin position="429"/>
        <end position="446"/>
    </location>
</feature>
<name>A0ABR2K9Y9_9EUKA</name>
<sequence>MINSLRKRDSNPPNYSELERNTIPQLQKILYELKVVPPATTDRDELIRLIKLKITPRRAKNRKMYQRPESDSESSTEDESEENDNFNVSKDQFDDAPIQIETTDNQQNSDLNLPGKDENIPSAESMMADDEFSNSAFDAESSIVSPQRDSQPRLPTKLFPSKPNFTRENVDDGDKNDETNNEKADEQLRNNSDQISYSNSDVEWSSGTGWSSSNALSPGSGWGSSSERQSPQRRTSVSPSKPGRKHNHQNSKPIRRQKVNSSNDNIFSTKLLLYLLLLFLLFLLLFFLLLALIPLPGENRYLTHCPKHATCNEKQEGNITMYTIKTCDANYVKMQEDVIQVCAPKDQMNTYRDTLKAASYISHTNGDCFFNSEDIDIEHIRKRYSHVEERLLLDPDFYTVKERNNFFRSLIIQYEPTCRAFHACDDSPAFTGLIIILCFIASYMIVRHYSHQLNSIA</sequence>
<evidence type="ECO:0000313" key="4">
    <source>
        <dbReference type="Proteomes" id="UP001470230"/>
    </source>
</evidence>
<keyword evidence="2" id="KW-0472">Membrane</keyword>
<comment type="caution">
    <text evidence="3">The sequence shown here is derived from an EMBL/GenBank/DDBJ whole genome shotgun (WGS) entry which is preliminary data.</text>
</comment>
<feature type="region of interest" description="Disordered" evidence="1">
    <location>
        <begin position="59"/>
        <end position="93"/>
    </location>
</feature>
<evidence type="ECO:0000256" key="2">
    <source>
        <dbReference type="SAM" id="Phobius"/>
    </source>
</evidence>
<feature type="compositionally biased region" description="Acidic residues" evidence="1">
    <location>
        <begin position="71"/>
        <end position="84"/>
    </location>
</feature>
<protein>
    <recommendedName>
        <fullName evidence="5">LEM domain-containing protein</fullName>
    </recommendedName>
</protein>
<keyword evidence="4" id="KW-1185">Reference proteome</keyword>
<feature type="region of interest" description="Disordered" evidence="1">
    <location>
        <begin position="139"/>
        <end position="259"/>
    </location>
</feature>
<accession>A0ABR2K9Y9</accession>
<evidence type="ECO:0008006" key="5">
    <source>
        <dbReference type="Google" id="ProtNLM"/>
    </source>
</evidence>
<evidence type="ECO:0000313" key="3">
    <source>
        <dbReference type="EMBL" id="KAK8887921.1"/>
    </source>
</evidence>
<keyword evidence="2" id="KW-0812">Transmembrane</keyword>
<feature type="compositionally biased region" description="Polar residues" evidence="1">
    <location>
        <begin position="189"/>
        <end position="239"/>
    </location>
</feature>
<dbReference type="EMBL" id="JAPFFF010000006">
    <property type="protein sequence ID" value="KAK8887921.1"/>
    <property type="molecule type" value="Genomic_DNA"/>
</dbReference>
<reference evidence="3 4" key="1">
    <citation type="submission" date="2024-04" db="EMBL/GenBank/DDBJ databases">
        <title>Tritrichomonas musculus Genome.</title>
        <authorList>
            <person name="Alves-Ferreira E."/>
            <person name="Grigg M."/>
            <person name="Lorenzi H."/>
            <person name="Galac M."/>
        </authorList>
    </citation>
    <scope>NUCLEOTIDE SEQUENCE [LARGE SCALE GENOMIC DNA]</scope>
    <source>
        <strain evidence="3 4">EAF2021</strain>
    </source>
</reference>
<keyword evidence="2" id="KW-1133">Transmembrane helix</keyword>
<dbReference type="Proteomes" id="UP001470230">
    <property type="component" value="Unassembled WGS sequence"/>
</dbReference>